<evidence type="ECO:0000313" key="2">
    <source>
        <dbReference type="EMBL" id="MDV6298960.1"/>
    </source>
</evidence>
<proteinExistence type="predicted"/>
<organism evidence="2 3">
    <name type="scientific">Dietzia maris</name>
    <dbReference type="NCBI Taxonomy" id="37915"/>
    <lineage>
        <taxon>Bacteria</taxon>
        <taxon>Bacillati</taxon>
        <taxon>Actinomycetota</taxon>
        <taxon>Actinomycetes</taxon>
        <taxon>Mycobacteriales</taxon>
        <taxon>Dietziaceae</taxon>
        <taxon>Dietzia</taxon>
    </lineage>
</organism>
<accession>A0AAE4QVU0</accession>
<dbReference type="Proteomes" id="UP001185873">
    <property type="component" value="Unassembled WGS sequence"/>
</dbReference>
<dbReference type="Gene3D" id="3.40.430.10">
    <property type="entry name" value="Dihydrofolate Reductase, subunit A"/>
    <property type="match status" value="1"/>
</dbReference>
<evidence type="ECO:0000259" key="1">
    <source>
        <dbReference type="Pfam" id="PF01872"/>
    </source>
</evidence>
<comment type="caution">
    <text evidence="2">The sequence shown here is derived from an EMBL/GenBank/DDBJ whole genome shotgun (WGS) entry which is preliminary data.</text>
</comment>
<dbReference type="Pfam" id="PF01872">
    <property type="entry name" value="RibD_C"/>
    <property type="match status" value="1"/>
</dbReference>
<dbReference type="EMBL" id="JAWLKJ010000002">
    <property type="protein sequence ID" value="MDV6298960.1"/>
    <property type="molecule type" value="Genomic_DNA"/>
</dbReference>
<gene>
    <name evidence="2" type="ORF">R3P82_07505</name>
</gene>
<dbReference type="RefSeq" id="WP_067713098.1">
    <property type="nucleotide sequence ID" value="NZ_JALXXI010000014.1"/>
</dbReference>
<evidence type="ECO:0000313" key="3">
    <source>
        <dbReference type="Proteomes" id="UP001185873"/>
    </source>
</evidence>
<dbReference type="InterPro" id="IPR024072">
    <property type="entry name" value="DHFR-like_dom_sf"/>
</dbReference>
<name>A0AAE4QVU0_9ACTN</name>
<dbReference type="InterPro" id="IPR002734">
    <property type="entry name" value="RibDG_C"/>
</dbReference>
<feature type="domain" description="Bacterial bifunctional deaminase-reductase C-terminal" evidence="1">
    <location>
        <begin position="3"/>
        <end position="178"/>
    </location>
</feature>
<reference evidence="2" key="1">
    <citation type="submission" date="2023-10" db="EMBL/GenBank/DDBJ databases">
        <title>Development of a sustainable strategy for remediation of hydrocarbon-contaminated territories based on the waste exchange concept.</title>
        <authorList>
            <person name="Krivoruchko A."/>
        </authorList>
    </citation>
    <scope>NUCLEOTIDE SEQUENCE</scope>
    <source>
        <strain evidence="2">IEGM 1175</strain>
    </source>
</reference>
<dbReference type="GO" id="GO:0009231">
    <property type="term" value="P:riboflavin biosynthetic process"/>
    <property type="evidence" value="ECO:0007669"/>
    <property type="project" value="InterPro"/>
</dbReference>
<protein>
    <submittedName>
        <fullName evidence="2">Dihydrofolate reductase family protein</fullName>
    </submittedName>
</protein>
<sequence length="187" mass="20695">MGTLTYTATVSVDGYAADASGDFNWSAPSGEVFRFHVERLGPVVHEVLGRRTYKLMEYWLSPPEDDSWSPDEHEFAERWKAIPRTVVSSRLTANDLVSDRDRLVPRLDLDTLRRIVDEAPGEVEIFGPTTAGAAIRAGLVSDLRLFVVPRVVGGGLRALPPDTTLDLELAAHRVFAGGTAYSHYRTR</sequence>
<dbReference type="AlphaFoldDB" id="A0AAE4QVU0"/>
<dbReference type="SUPFAM" id="SSF53597">
    <property type="entry name" value="Dihydrofolate reductase-like"/>
    <property type="match status" value="1"/>
</dbReference>
<dbReference type="GO" id="GO:0008703">
    <property type="term" value="F:5-amino-6-(5-phosphoribosylamino)uracil reductase activity"/>
    <property type="evidence" value="ECO:0007669"/>
    <property type="project" value="InterPro"/>
</dbReference>